<dbReference type="GO" id="GO:0008270">
    <property type="term" value="F:zinc ion binding"/>
    <property type="evidence" value="ECO:0007669"/>
    <property type="project" value="InterPro"/>
</dbReference>
<dbReference type="Gene3D" id="3.90.180.10">
    <property type="entry name" value="Medium-chain alcohol dehydrogenases, catalytic domain"/>
    <property type="match status" value="1"/>
</dbReference>
<reference evidence="6 7" key="1">
    <citation type="submission" date="2018-06" db="EMBL/GenBank/DDBJ databases">
        <title>Extensive metabolic versatility and redundancy in microbially diverse, dynamic hydrothermal sediments.</title>
        <authorList>
            <person name="Dombrowski N."/>
            <person name="Teske A."/>
            <person name="Baker B.J."/>
        </authorList>
    </citation>
    <scope>NUCLEOTIDE SEQUENCE [LARGE SCALE GENOMIC DNA]</scope>
    <source>
        <strain evidence="6">B7_G13</strain>
    </source>
</reference>
<dbReference type="Pfam" id="PF08240">
    <property type="entry name" value="ADH_N"/>
    <property type="match status" value="1"/>
</dbReference>
<dbReference type="InterPro" id="IPR002328">
    <property type="entry name" value="ADH_Zn_CS"/>
</dbReference>
<evidence type="ECO:0000256" key="3">
    <source>
        <dbReference type="ARBA" id="ARBA00023002"/>
    </source>
</evidence>
<dbReference type="EMBL" id="QMPY01000002">
    <property type="protein sequence ID" value="RLE08923.1"/>
    <property type="molecule type" value="Genomic_DNA"/>
</dbReference>
<dbReference type="InterPro" id="IPR036291">
    <property type="entry name" value="NAD(P)-bd_dom_sf"/>
</dbReference>
<dbReference type="SMART" id="SM00829">
    <property type="entry name" value="PKS_ER"/>
    <property type="match status" value="1"/>
</dbReference>
<sequence>MKAAVYLGPGKIKIKDVPRPKPKEGEVLLKVEACAICGTDVRIYSFGQRNVKPPHIIGHEIAGVIAETGEKVKGYQKGKKVVLVTSVGCGRCDVCLQGRPNLCPRNRAIGYYYSGGFAEYMIVPEEAVKQGNILSMPDNLSFVDASLAEPLSCCINGQEYLNIGIGDTVVVIGAGPIGCMHMELAKISGATKVIIADLSEERLNFAKAIGADVYINSQKEDIVKRVFEETNGLGADVVIVACPSPEAQESTLKMVKIRGRISFFGGLPHDKSKINFDSNILHYREISVFGSFASYPFQYRKALSLLASGRIRADKFITHKFSLEEVEKGIKTVKEGKALKAVVVMK</sequence>
<accession>A0A662D631</accession>
<feature type="domain" description="Enoyl reductase (ER)" evidence="5">
    <location>
        <begin position="8"/>
        <end position="343"/>
    </location>
</feature>
<protein>
    <submittedName>
        <fullName evidence="6">Alcohol dehydrogenase</fullName>
    </submittedName>
</protein>
<dbReference type="InterPro" id="IPR020843">
    <property type="entry name" value="ER"/>
</dbReference>
<evidence type="ECO:0000256" key="1">
    <source>
        <dbReference type="ARBA" id="ARBA00022723"/>
    </source>
</evidence>
<evidence type="ECO:0000256" key="4">
    <source>
        <dbReference type="RuleBase" id="RU361277"/>
    </source>
</evidence>
<dbReference type="Pfam" id="PF00107">
    <property type="entry name" value="ADH_zinc_N"/>
    <property type="match status" value="1"/>
</dbReference>
<name>A0A662D631_UNCAE</name>
<keyword evidence="3" id="KW-0560">Oxidoreductase</keyword>
<evidence type="ECO:0000313" key="7">
    <source>
        <dbReference type="Proteomes" id="UP000277457"/>
    </source>
</evidence>
<dbReference type="InterPro" id="IPR011032">
    <property type="entry name" value="GroES-like_sf"/>
</dbReference>
<proteinExistence type="inferred from homology"/>
<keyword evidence="1 4" id="KW-0479">Metal-binding</keyword>
<dbReference type="PROSITE" id="PS00059">
    <property type="entry name" value="ADH_ZINC"/>
    <property type="match status" value="1"/>
</dbReference>
<organism evidence="6 7">
    <name type="scientific">Aerophobetes bacterium</name>
    <dbReference type="NCBI Taxonomy" id="2030807"/>
    <lineage>
        <taxon>Bacteria</taxon>
        <taxon>Candidatus Aerophobota</taxon>
    </lineage>
</organism>
<evidence type="ECO:0000313" key="6">
    <source>
        <dbReference type="EMBL" id="RLE08923.1"/>
    </source>
</evidence>
<dbReference type="Gene3D" id="3.40.50.720">
    <property type="entry name" value="NAD(P)-binding Rossmann-like Domain"/>
    <property type="match status" value="1"/>
</dbReference>
<gene>
    <name evidence="6" type="ORF">DRZ78_00135</name>
</gene>
<comment type="similarity">
    <text evidence="4">Belongs to the zinc-containing alcohol dehydrogenase family.</text>
</comment>
<comment type="caution">
    <text evidence="6">The sequence shown here is derived from an EMBL/GenBank/DDBJ whole genome shotgun (WGS) entry which is preliminary data.</text>
</comment>
<dbReference type="GO" id="GO:0016491">
    <property type="term" value="F:oxidoreductase activity"/>
    <property type="evidence" value="ECO:0007669"/>
    <property type="project" value="UniProtKB-KW"/>
</dbReference>
<dbReference type="PANTHER" id="PTHR43401:SF2">
    <property type="entry name" value="L-THREONINE 3-DEHYDROGENASE"/>
    <property type="match status" value="1"/>
</dbReference>
<dbReference type="InterPro" id="IPR013154">
    <property type="entry name" value="ADH-like_N"/>
</dbReference>
<dbReference type="PANTHER" id="PTHR43401">
    <property type="entry name" value="L-THREONINE 3-DEHYDROGENASE"/>
    <property type="match status" value="1"/>
</dbReference>
<dbReference type="CDD" id="cd08235">
    <property type="entry name" value="iditol_2_DH_like"/>
    <property type="match status" value="1"/>
</dbReference>
<evidence type="ECO:0000256" key="2">
    <source>
        <dbReference type="ARBA" id="ARBA00022833"/>
    </source>
</evidence>
<evidence type="ECO:0000259" key="5">
    <source>
        <dbReference type="SMART" id="SM00829"/>
    </source>
</evidence>
<dbReference type="Proteomes" id="UP000277457">
    <property type="component" value="Unassembled WGS sequence"/>
</dbReference>
<comment type="cofactor">
    <cofactor evidence="4">
        <name>Zn(2+)</name>
        <dbReference type="ChEBI" id="CHEBI:29105"/>
    </cofactor>
</comment>
<dbReference type="InterPro" id="IPR013149">
    <property type="entry name" value="ADH-like_C"/>
</dbReference>
<dbReference type="AlphaFoldDB" id="A0A662D631"/>
<dbReference type="SUPFAM" id="SSF51735">
    <property type="entry name" value="NAD(P)-binding Rossmann-fold domains"/>
    <property type="match status" value="1"/>
</dbReference>
<dbReference type="InterPro" id="IPR050129">
    <property type="entry name" value="Zn_alcohol_dh"/>
</dbReference>
<keyword evidence="2 4" id="KW-0862">Zinc</keyword>
<dbReference type="SUPFAM" id="SSF50129">
    <property type="entry name" value="GroES-like"/>
    <property type="match status" value="1"/>
</dbReference>